<feature type="non-terminal residue" evidence="3">
    <location>
        <position position="1"/>
    </location>
</feature>
<reference evidence="3" key="1">
    <citation type="journal article" date="2019" name="Sci. Rep.">
        <title>Draft genome of Tanacetum cinerariifolium, the natural source of mosquito coil.</title>
        <authorList>
            <person name="Yamashiro T."/>
            <person name="Shiraishi A."/>
            <person name="Satake H."/>
            <person name="Nakayama K."/>
        </authorList>
    </citation>
    <scope>NUCLEOTIDE SEQUENCE</scope>
</reference>
<evidence type="ECO:0000256" key="1">
    <source>
        <dbReference type="SAM" id="MobiDB-lite"/>
    </source>
</evidence>
<dbReference type="GO" id="GO:0003964">
    <property type="term" value="F:RNA-directed DNA polymerase activity"/>
    <property type="evidence" value="ECO:0007669"/>
    <property type="project" value="UniProtKB-KW"/>
</dbReference>
<comment type="caution">
    <text evidence="3">The sequence shown here is derived from an EMBL/GenBank/DDBJ whole genome shotgun (WGS) entry which is preliminary data.</text>
</comment>
<dbReference type="AlphaFoldDB" id="A0A699S8Z3"/>
<dbReference type="EMBL" id="BKCJ011145094">
    <property type="protein sequence ID" value="GFC93737.1"/>
    <property type="molecule type" value="Genomic_DNA"/>
</dbReference>
<feature type="domain" description="Retrotransposon gag" evidence="2">
    <location>
        <begin position="69"/>
        <end position="135"/>
    </location>
</feature>
<dbReference type="InterPro" id="IPR005162">
    <property type="entry name" value="Retrotrans_gag_dom"/>
</dbReference>
<evidence type="ECO:0000259" key="2">
    <source>
        <dbReference type="Pfam" id="PF03732"/>
    </source>
</evidence>
<keyword evidence="3" id="KW-0548">Nucleotidyltransferase</keyword>
<accession>A0A699S8Z3</accession>
<feature type="region of interest" description="Disordered" evidence="1">
    <location>
        <begin position="34"/>
        <end position="66"/>
    </location>
</feature>
<sequence length="168" mass="19182">NMHITRSVMTPEAIEELVNRRVEEALAAYETTRTANALEAENQSQNGSDGDNGNGENKNGGNVNGENRNELMKLMAEVYCLRNKIQKMESEIWNLTAKNNDLASYNQRFQELTMLRTKMVPREEDRVEKFIRGLPDNIQENVITAKPTRLQDAVHIANNLMDQKLKGY</sequence>
<keyword evidence="3" id="KW-0808">Transferase</keyword>
<feature type="compositionally biased region" description="Low complexity" evidence="1">
    <location>
        <begin position="42"/>
        <end position="66"/>
    </location>
</feature>
<protein>
    <submittedName>
        <fullName evidence="3">Reverse transcriptase domain-containing protein</fullName>
    </submittedName>
</protein>
<organism evidence="3">
    <name type="scientific">Tanacetum cinerariifolium</name>
    <name type="common">Dalmatian daisy</name>
    <name type="synonym">Chrysanthemum cinerariifolium</name>
    <dbReference type="NCBI Taxonomy" id="118510"/>
    <lineage>
        <taxon>Eukaryota</taxon>
        <taxon>Viridiplantae</taxon>
        <taxon>Streptophyta</taxon>
        <taxon>Embryophyta</taxon>
        <taxon>Tracheophyta</taxon>
        <taxon>Spermatophyta</taxon>
        <taxon>Magnoliopsida</taxon>
        <taxon>eudicotyledons</taxon>
        <taxon>Gunneridae</taxon>
        <taxon>Pentapetalae</taxon>
        <taxon>asterids</taxon>
        <taxon>campanulids</taxon>
        <taxon>Asterales</taxon>
        <taxon>Asteraceae</taxon>
        <taxon>Asteroideae</taxon>
        <taxon>Anthemideae</taxon>
        <taxon>Anthemidinae</taxon>
        <taxon>Tanacetum</taxon>
    </lineage>
</organism>
<dbReference type="Pfam" id="PF03732">
    <property type="entry name" value="Retrotrans_gag"/>
    <property type="match status" value="1"/>
</dbReference>
<feature type="non-terminal residue" evidence="3">
    <location>
        <position position="168"/>
    </location>
</feature>
<evidence type="ECO:0000313" key="3">
    <source>
        <dbReference type="EMBL" id="GFC93737.1"/>
    </source>
</evidence>
<keyword evidence="3" id="KW-0695">RNA-directed DNA polymerase</keyword>
<gene>
    <name evidence="3" type="ORF">Tci_865707</name>
</gene>
<proteinExistence type="predicted"/>
<name>A0A699S8Z3_TANCI</name>